<evidence type="ECO:0000256" key="2">
    <source>
        <dbReference type="ARBA" id="ARBA00022475"/>
    </source>
</evidence>
<keyword evidence="11" id="KW-1208">Phospholipid metabolism</keyword>
<dbReference type="OrthoDB" id="9762009at2"/>
<dbReference type="CDD" id="cd09154">
    <property type="entry name" value="PLDc_SMU_988_like_1"/>
    <property type="match status" value="1"/>
</dbReference>
<dbReference type="GO" id="GO:0032049">
    <property type="term" value="P:cardiolipin biosynthetic process"/>
    <property type="evidence" value="ECO:0007669"/>
    <property type="project" value="UniProtKB-UniRule"/>
</dbReference>
<dbReference type="AlphaFoldDB" id="A0A4P8XW60"/>
<proteinExistence type="predicted"/>
<keyword evidence="5 13" id="KW-0812">Transmembrane</keyword>
<evidence type="ECO:0000256" key="7">
    <source>
        <dbReference type="ARBA" id="ARBA00022989"/>
    </source>
</evidence>
<dbReference type="EMBL" id="CP039381">
    <property type="protein sequence ID" value="QCT06220.1"/>
    <property type="molecule type" value="Genomic_DNA"/>
</dbReference>
<dbReference type="SMART" id="SM00155">
    <property type="entry name" value="PLDc"/>
    <property type="match status" value="2"/>
</dbReference>
<dbReference type="InterPro" id="IPR022924">
    <property type="entry name" value="Cardiolipin_synthase"/>
</dbReference>
<dbReference type="InterPro" id="IPR025202">
    <property type="entry name" value="PLD-like_dom"/>
</dbReference>
<dbReference type="SUPFAM" id="SSF56024">
    <property type="entry name" value="Phospholipase D/nuclease"/>
    <property type="match status" value="2"/>
</dbReference>
<feature type="transmembrane region" description="Helical" evidence="13">
    <location>
        <begin position="81"/>
        <end position="99"/>
    </location>
</feature>
<dbReference type="GO" id="GO:0008808">
    <property type="term" value="F:cardiolipin synthase activity"/>
    <property type="evidence" value="ECO:0007669"/>
    <property type="project" value="UniProtKB-UniRule"/>
</dbReference>
<sequence length="525" mass="60256">MKNKEQGKKRIAFKKGIISMVFSRFGIVLVLLALQILVLLGLFLKFSQLAPHYYIISAVFYIFMITVIVNSDHDASSKITWLTIMAILPIFGALLYIYTTVDIGHRVLKKRVTHILKNTNNKITQDKSVIDKAEEICPDVADLNYYLNKSGRFPLYENTDVTYYPIGEKMFQSMLVELEKAKDFIFMEYFIVDDGYMWDNILEVLIKKANEGVEVRVMYDGTCEFALLPRTYPSSLEELGIHCKVFSPVSPFISTHYNYRDHRKIMVIDGKTAYNGGVNMADEYINYTHKYGHFKDVGVMLKGDAVDSFTLMFLQMWSVNERHCDFSKYLNVGDSLSAGGYFSNGFVMPFGDCPLDEYDVGKSVYMDILNRAKDYVYIMTPYMIMDGELENSLTFSAQRGVDVRIILPHISDSFVAQALAKTHYKKLLDAGVKVYEYTPGFVHAKVFVSDDVKSVVGSINMDYRSLYHHFECATYMYGTRCIDDIKSDYKDTLAKCQQVTYESIKNDKWYIKLIGKVLKFVAPLI</sequence>
<keyword evidence="9 13" id="KW-0472">Membrane</keyword>
<evidence type="ECO:0000256" key="9">
    <source>
        <dbReference type="ARBA" id="ARBA00023136"/>
    </source>
</evidence>
<evidence type="ECO:0000256" key="10">
    <source>
        <dbReference type="ARBA" id="ARBA00023209"/>
    </source>
</evidence>
<feature type="domain" description="PLD phosphodiesterase" evidence="14">
    <location>
        <begin position="257"/>
        <end position="284"/>
    </location>
</feature>
<keyword evidence="2" id="KW-1003">Cell membrane</keyword>
<dbReference type="Pfam" id="PF13091">
    <property type="entry name" value="PLDc_2"/>
    <property type="match status" value="2"/>
</dbReference>
<evidence type="ECO:0000313" key="15">
    <source>
        <dbReference type="EMBL" id="QCT06220.1"/>
    </source>
</evidence>
<name>A0A4P8XW60_9FIRM</name>
<evidence type="ECO:0000256" key="3">
    <source>
        <dbReference type="ARBA" id="ARBA00022516"/>
    </source>
</evidence>
<gene>
    <name evidence="15" type="primary">cls</name>
    <name evidence="15" type="ORF">E5Z56_02035</name>
</gene>
<feature type="domain" description="PLD phosphodiesterase" evidence="14">
    <location>
        <begin position="438"/>
        <end position="465"/>
    </location>
</feature>
<dbReference type="NCBIfam" id="TIGR04265">
    <property type="entry name" value="bac_cardiolipin"/>
    <property type="match status" value="1"/>
</dbReference>
<dbReference type="PROSITE" id="PS50035">
    <property type="entry name" value="PLD"/>
    <property type="match status" value="2"/>
</dbReference>
<keyword evidence="7 13" id="KW-1133">Transmembrane helix</keyword>
<keyword evidence="3" id="KW-0444">Lipid biosynthesis</keyword>
<organism evidence="15 16">
    <name type="scientific">Ruminococcus bovis</name>
    <dbReference type="NCBI Taxonomy" id="2564099"/>
    <lineage>
        <taxon>Bacteria</taxon>
        <taxon>Bacillati</taxon>
        <taxon>Bacillota</taxon>
        <taxon>Clostridia</taxon>
        <taxon>Eubacteriales</taxon>
        <taxon>Oscillospiraceae</taxon>
        <taxon>Ruminococcus</taxon>
    </lineage>
</organism>
<evidence type="ECO:0000256" key="1">
    <source>
        <dbReference type="ARBA" id="ARBA00004651"/>
    </source>
</evidence>
<feature type="transmembrane region" description="Helical" evidence="13">
    <location>
        <begin position="21"/>
        <end position="44"/>
    </location>
</feature>
<evidence type="ECO:0000256" key="11">
    <source>
        <dbReference type="ARBA" id="ARBA00023264"/>
    </source>
</evidence>
<keyword evidence="6" id="KW-0677">Repeat</keyword>
<dbReference type="EC" id="2.7.8.-" evidence="12"/>
<evidence type="ECO:0000256" key="8">
    <source>
        <dbReference type="ARBA" id="ARBA00023098"/>
    </source>
</evidence>
<dbReference type="PANTHER" id="PTHR21248:SF22">
    <property type="entry name" value="PHOSPHOLIPASE D"/>
    <property type="match status" value="1"/>
</dbReference>
<keyword evidence="16" id="KW-1185">Reference proteome</keyword>
<dbReference type="CDD" id="cd09160">
    <property type="entry name" value="PLDc_SMU_988_like_2"/>
    <property type="match status" value="1"/>
</dbReference>
<evidence type="ECO:0000256" key="12">
    <source>
        <dbReference type="NCBIfam" id="TIGR04265"/>
    </source>
</evidence>
<dbReference type="Gene3D" id="3.30.870.10">
    <property type="entry name" value="Endonuclease Chain A"/>
    <property type="match status" value="2"/>
</dbReference>
<feature type="transmembrane region" description="Helical" evidence="13">
    <location>
        <begin position="50"/>
        <end position="69"/>
    </location>
</feature>
<keyword evidence="4" id="KW-0808">Transferase</keyword>
<dbReference type="KEGG" id="ruj:E5Z56_02035"/>
<dbReference type="RefSeq" id="WP_138156307.1">
    <property type="nucleotide sequence ID" value="NZ_CP039381.1"/>
</dbReference>
<keyword evidence="8" id="KW-0443">Lipid metabolism</keyword>
<evidence type="ECO:0000313" key="16">
    <source>
        <dbReference type="Proteomes" id="UP000301475"/>
    </source>
</evidence>
<dbReference type="Pfam" id="PF13396">
    <property type="entry name" value="PLDc_N"/>
    <property type="match status" value="1"/>
</dbReference>
<evidence type="ECO:0000259" key="14">
    <source>
        <dbReference type="PROSITE" id="PS50035"/>
    </source>
</evidence>
<reference evidence="15 16" key="1">
    <citation type="submission" date="2019-04" db="EMBL/GenBank/DDBJ databases">
        <authorList>
            <person name="Embree M."/>
            <person name="Gaffney J.R."/>
        </authorList>
    </citation>
    <scope>NUCLEOTIDE SEQUENCE [LARGE SCALE GENOMIC DNA]</scope>
    <source>
        <strain evidence="15 16">JE7A12</strain>
    </source>
</reference>
<dbReference type="InterPro" id="IPR027379">
    <property type="entry name" value="CLS_N"/>
</dbReference>
<dbReference type="InterPro" id="IPR001736">
    <property type="entry name" value="PLipase_D/transphosphatidylase"/>
</dbReference>
<keyword evidence="10" id="KW-0594">Phospholipid biosynthesis</keyword>
<accession>A0A4P8XW60</accession>
<evidence type="ECO:0000256" key="4">
    <source>
        <dbReference type="ARBA" id="ARBA00022679"/>
    </source>
</evidence>
<dbReference type="Proteomes" id="UP000301475">
    <property type="component" value="Chromosome"/>
</dbReference>
<dbReference type="PANTHER" id="PTHR21248">
    <property type="entry name" value="CARDIOLIPIN SYNTHASE"/>
    <property type="match status" value="1"/>
</dbReference>
<protein>
    <recommendedName>
        <fullName evidence="12">Cardiolipin synthase</fullName>
        <ecNumber evidence="12">2.7.8.-</ecNumber>
    </recommendedName>
</protein>
<dbReference type="GO" id="GO:0005886">
    <property type="term" value="C:plasma membrane"/>
    <property type="evidence" value="ECO:0007669"/>
    <property type="project" value="UniProtKB-SubCell"/>
</dbReference>
<evidence type="ECO:0000256" key="6">
    <source>
        <dbReference type="ARBA" id="ARBA00022737"/>
    </source>
</evidence>
<evidence type="ECO:0000256" key="5">
    <source>
        <dbReference type="ARBA" id="ARBA00022692"/>
    </source>
</evidence>
<evidence type="ECO:0000256" key="13">
    <source>
        <dbReference type="SAM" id="Phobius"/>
    </source>
</evidence>
<comment type="subcellular location">
    <subcellularLocation>
        <location evidence="1">Cell membrane</location>
        <topology evidence="1">Multi-pass membrane protein</topology>
    </subcellularLocation>
</comment>